<dbReference type="InterPro" id="IPR026849">
    <property type="entry name" value="ATG2"/>
</dbReference>
<comment type="subcellular location">
    <subcellularLocation>
        <location evidence="1">Endoplasmic reticulum membrane</location>
        <topology evidence="1">Peripheral membrane protein</topology>
    </subcellularLocation>
    <subcellularLocation>
        <location evidence="2">Preautophagosomal structure membrane</location>
        <topology evidence="2">Peripheral membrane protein</topology>
    </subcellularLocation>
</comment>
<accession>A0AAD5Q978</accession>
<dbReference type="GO" id="GO:0034727">
    <property type="term" value="P:piecemeal microautophagy of the nucleus"/>
    <property type="evidence" value="ECO:0007669"/>
    <property type="project" value="TreeGrafter"/>
</dbReference>
<dbReference type="PANTHER" id="PTHR13190">
    <property type="entry name" value="AUTOPHAGY-RELATED 2, ISOFORM A"/>
    <property type="match status" value="1"/>
</dbReference>
<protein>
    <recommendedName>
        <fullName evidence="4">Autophagy-related protein 2</fullName>
    </recommendedName>
</protein>
<evidence type="ECO:0000256" key="3">
    <source>
        <dbReference type="ARBA" id="ARBA00009714"/>
    </source>
</evidence>
<evidence type="ECO:0000256" key="11">
    <source>
        <dbReference type="ARBA" id="ARBA00024615"/>
    </source>
</evidence>
<gene>
    <name evidence="12" type="ORF">P43SY_006583</name>
</gene>
<evidence type="ECO:0000313" key="13">
    <source>
        <dbReference type="Proteomes" id="UP001209570"/>
    </source>
</evidence>
<dbReference type="Proteomes" id="UP001209570">
    <property type="component" value="Unassembled WGS sequence"/>
</dbReference>
<organism evidence="12 13">
    <name type="scientific">Pythium insidiosum</name>
    <name type="common">Pythiosis disease agent</name>
    <dbReference type="NCBI Taxonomy" id="114742"/>
    <lineage>
        <taxon>Eukaryota</taxon>
        <taxon>Sar</taxon>
        <taxon>Stramenopiles</taxon>
        <taxon>Oomycota</taxon>
        <taxon>Peronosporomycetes</taxon>
        <taxon>Pythiales</taxon>
        <taxon>Pythiaceae</taxon>
        <taxon>Pythium</taxon>
    </lineage>
</organism>
<comment type="catalytic activity">
    <reaction evidence="10">
        <text>a 1,2-diacyl-sn-glycero-3-phospho-L-serine(in) = a 1,2-diacyl-sn-glycero-3-phospho-L-serine(out)</text>
        <dbReference type="Rhea" id="RHEA:38663"/>
        <dbReference type="ChEBI" id="CHEBI:57262"/>
    </reaction>
</comment>
<dbReference type="GO" id="GO:0034045">
    <property type="term" value="C:phagophore assembly site membrane"/>
    <property type="evidence" value="ECO:0007669"/>
    <property type="project" value="UniProtKB-SubCell"/>
</dbReference>
<evidence type="ECO:0000256" key="8">
    <source>
        <dbReference type="ARBA" id="ARBA00023055"/>
    </source>
</evidence>
<dbReference type="GO" id="GO:0032266">
    <property type="term" value="F:phosphatidylinositol-3-phosphate binding"/>
    <property type="evidence" value="ECO:0007669"/>
    <property type="project" value="TreeGrafter"/>
</dbReference>
<evidence type="ECO:0000256" key="4">
    <source>
        <dbReference type="ARBA" id="ARBA00018070"/>
    </source>
</evidence>
<keyword evidence="5" id="KW-0813">Transport</keyword>
<dbReference type="GO" id="GO:0043495">
    <property type="term" value="F:protein-membrane adaptor activity"/>
    <property type="evidence" value="ECO:0007669"/>
    <property type="project" value="TreeGrafter"/>
</dbReference>
<keyword evidence="13" id="KW-1185">Reference proteome</keyword>
<comment type="catalytic activity">
    <reaction evidence="11">
        <text>a 1,2-diacyl-sn-glycero-3-phosphoethanolamine(in) = a 1,2-diacyl-sn-glycero-3-phosphoethanolamine(out)</text>
        <dbReference type="Rhea" id="RHEA:38895"/>
        <dbReference type="ChEBI" id="CHEBI:64612"/>
    </reaction>
</comment>
<comment type="similarity">
    <text evidence="3">Belongs to the ATG2 family.</text>
</comment>
<keyword evidence="6" id="KW-0256">Endoplasmic reticulum</keyword>
<sequence>MTPPFNRILTRAETSVSTLRETRDRQRLYAGWLAVETAGKRSFRWRYCVLDGVVFCVYRDTVAMNDVASSAVTQPIYRRHILVHVARLHCINRGILLIDTTGYGVWVHATHEQHYFEEWLAAFRAGLAHEPFKLSVSRLGVRHQDSDLSSDDMTSLAAWLLVRKTVLRGKLRLFAQTMFFTLTGRRLAGFKINMEGRWADLFGKVFLKQLTDPALKRLYKFVLKRLIGRFLADDEIDLDQLDVHLRSGRLELCDLMLSAEMLNAEWMFHLSEILLVEYPVPIIPLDSAGMSDEDFYDAFKQFENGKYDVVKLAVPPKTIFTKLFVSLYDVVVDYAPPGLPSGVVLVLGNAYDSISRELHVAAKTIVAVPLVEYKKTGSQGYVRSVIRAVPVAVLRPMIGASEAVSKALIGVRNAVDPELKEDVENKFKDFRTI</sequence>
<evidence type="ECO:0000256" key="1">
    <source>
        <dbReference type="ARBA" id="ARBA00004406"/>
    </source>
</evidence>
<dbReference type="PANTHER" id="PTHR13190:SF1">
    <property type="entry name" value="AUTOPHAGY-RELATED 2, ISOFORM A"/>
    <property type="match status" value="1"/>
</dbReference>
<dbReference type="GO" id="GO:0061723">
    <property type="term" value="P:glycophagy"/>
    <property type="evidence" value="ECO:0007669"/>
    <property type="project" value="TreeGrafter"/>
</dbReference>
<reference evidence="12" key="1">
    <citation type="submission" date="2021-12" db="EMBL/GenBank/DDBJ databases">
        <title>Prjna785345.</title>
        <authorList>
            <person name="Rujirawat T."/>
            <person name="Krajaejun T."/>
        </authorList>
    </citation>
    <scope>NUCLEOTIDE SEQUENCE</scope>
    <source>
        <strain evidence="12">Pi057C3</strain>
    </source>
</reference>
<name>A0AAD5Q978_PYTIN</name>
<evidence type="ECO:0000256" key="5">
    <source>
        <dbReference type="ARBA" id="ARBA00022448"/>
    </source>
</evidence>
<keyword evidence="7" id="KW-0072">Autophagy</keyword>
<evidence type="ECO:0000256" key="10">
    <source>
        <dbReference type="ARBA" id="ARBA00024479"/>
    </source>
</evidence>
<keyword evidence="8" id="KW-0445">Lipid transport</keyword>
<dbReference type="GO" id="GO:0005789">
    <property type="term" value="C:endoplasmic reticulum membrane"/>
    <property type="evidence" value="ECO:0007669"/>
    <property type="project" value="UniProtKB-SubCell"/>
</dbReference>
<dbReference type="GO" id="GO:0061908">
    <property type="term" value="C:phagophore"/>
    <property type="evidence" value="ECO:0007669"/>
    <property type="project" value="TreeGrafter"/>
</dbReference>
<dbReference type="GO" id="GO:0000422">
    <property type="term" value="P:autophagy of mitochondrion"/>
    <property type="evidence" value="ECO:0007669"/>
    <property type="project" value="TreeGrafter"/>
</dbReference>
<evidence type="ECO:0000256" key="9">
    <source>
        <dbReference type="ARBA" id="ARBA00023136"/>
    </source>
</evidence>
<dbReference type="EMBL" id="JAKCXM010000230">
    <property type="protein sequence ID" value="KAJ0398029.1"/>
    <property type="molecule type" value="Genomic_DNA"/>
</dbReference>
<dbReference type="GO" id="GO:0061709">
    <property type="term" value="P:reticulophagy"/>
    <property type="evidence" value="ECO:0007669"/>
    <property type="project" value="TreeGrafter"/>
</dbReference>
<comment type="caution">
    <text evidence="12">The sequence shown here is derived from an EMBL/GenBank/DDBJ whole genome shotgun (WGS) entry which is preliminary data.</text>
</comment>
<evidence type="ECO:0000256" key="6">
    <source>
        <dbReference type="ARBA" id="ARBA00022824"/>
    </source>
</evidence>
<proteinExistence type="inferred from homology"/>
<dbReference type="Pfam" id="PF13329">
    <property type="entry name" value="ATG2_CAD"/>
    <property type="match status" value="1"/>
</dbReference>
<evidence type="ECO:0000256" key="2">
    <source>
        <dbReference type="ARBA" id="ARBA00004623"/>
    </source>
</evidence>
<evidence type="ECO:0000256" key="7">
    <source>
        <dbReference type="ARBA" id="ARBA00023006"/>
    </source>
</evidence>
<dbReference type="GO" id="GO:0000045">
    <property type="term" value="P:autophagosome assembly"/>
    <property type="evidence" value="ECO:0007669"/>
    <property type="project" value="TreeGrafter"/>
</dbReference>
<keyword evidence="9" id="KW-0472">Membrane</keyword>
<evidence type="ECO:0000313" key="12">
    <source>
        <dbReference type="EMBL" id="KAJ0398029.1"/>
    </source>
</evidence>
<dbReference type="AlphaFoldDB" id="A0AAD5Q978"/>
<dbReference type="GO" id="GO:0006869">
    <property type="term" value="P:lipid transport"/>
    <property type="evidence" value="ECO:0007669"/>
    <property type="project" value="UniProtKB-KW"/>
</dbReference>